<evidence type="ECO:0008006" key="4">
    <source>
        <dbReference type="Google" id="ProtNLM"/>
    </source>
</evidence>
<reference evidence="2 3" key="2">
    <citation type="journal article" date="2012" name="Open Biol.">
        <title>Characteristics of nucleosomes and linker DNA regions on the genome of the basidiomycete Mixia osmundae revealed by mono- and dinucleosome mapping.</title>
        <authorList>
            <person name="Nishida H."/>
            <person name="Kondo S."/>
            <person name="Matsumoto T."/>
            <person name="Suzuki Y."/>
            <person name="Yoshikawa H."/>
            <person name="Taylor T.D."/>
            <person name="Sugiyama J."/>
        </authorList>
    </citation>
    <scope>NUCLEOTIDE SEQUENCE [LARGE SCALE GENOMIC DNA]</scope>
    <source>
        <strain evidence="3">CBS 9802 / IAM 14324 / JCM 22182 / KY 12970</strain>
    </source>
</reference>
<reference evidence="2 3" key="1">
    <citation type="journal article" date="2011" name="J. Gen. Appl. Microbiol.">
        <title>Draft genome sequencing of the enigmatic basidiomycete Mixia osmundae.</title>
        <authorList>
            <person name="Nishida H."/>
            <person name="Nagatsuka Y."/>
            <person name="Sugiyama J."/>
        </authorList>
    </citation>
    <scope>NUCLEOTIDE SEQUENCE [LARGE SCALE GENOMIC DNA]</scope>
    <source>
        <strain evidence="3">CBS 9802 / IAM 14324 / JCM 22182 / KY 12970</strain>
    </source>
</reference>
<protein>
    <recommendedName>
        <fullName evidence="4">SnoaL-like domain-containing protein</fullName>
    </recommendedName>
</protein>
<dbReference type="InParanoid" id="G7E737"/>
<name>G7E737_MIXOS</name>
<keyword evidence="3" id="KW-1185">Reference proteome</keyword>
<comment type="caution">
    <text evidence="2">The sequence shown here is derived from an EMBL/GenBank/DDBJ whole genome shotgun (WGS) entry which is preliminary data.</text>
</comment>
<feature type="signal peptide" evidence="1">
    <location>
        <begin position="1"/>
        <end position="17"/>
    </location>
</feature>
<dbReference type="RefSeq" id="XP_014567546.1">
    <property type="nucleotide sequence ID" value="XM_014712060.1"/>
</dbReference>
<sequence length="182" mass="20539">MKITSAVVALLFTLVSALPAESATALSERAPDVAKAVGPPQWGNKVGNTRCYLRADLDKTSQPALFDFAIDWNYDRQFYEDIFSQLLPYGNLSPYLTALAVYTDSWGQFPAVKELITGPRHFAKFDGMQVRCYRVDSIDDLVVSHSNKYGTWRWVIAAIYYTDHGQLTFDVDFEKTEVYGSQ</sequence>
<gene>
    <name evidence="2" type="primary">Mo05334</name>
    <name evidence="2" type="ORF">E5Q_05334</name>
</gene>
<accession>G7E737</accession>
<organism evidence="2 3">
    <name type="scientific">Mixia osmundae (strain CBS 9802 / IAM 14324 / JCM 22182 / KY 12970)</name>
    <dbReference type="NCBI Taxonomy" id="764103"/>
    <lineage>
        <taxon>Eukaryota</taxon>
        <taxon>Fungi</taxon>
        <taxon>Dikarya</taxon>
        <taxon>Basidiomycota</taxon>
        <taxon>Pucciniomycotina</taxon>
        <taxon>Mixiomycetes</taxon>
        <taxon>Mixiales</taxon>
        <taxon>Mixiaceae</taxon>
        <taxon>Mixia</taxon>
    </lineage>
</organism>
<keyword evidence="1" id="KW-0732">Signal</keyword>
<feature type="chain" id="PRO_5009955802" description="SnoaL-like domain-containing protein" evidence="1">
    <location>
        <begin position="18"/>
        <end position="182"/>
    </location>
</feature>
<evidence type="ECO:0000313" key="3">
    <source>
        <dbReference type="Proteomes" id="UP000009131"/>
    </source>
</evidence>
<proteinExistence type="predicted"/>
<dbReference type="Proteomes" id="UP000009131">
    <property type="component" value="Unassembled WGS sequence"/>
</dbReference>
<evidence type="ECO:0000313" key="2">
    <source>
        <dbReference type="EMBL" id="GAA98647.1"/>
    </source>
</evidence>
<dbReference type="HOGENOM" id="CLU_1482347_0_0_1"/>
<dbReference type="EMBL" id="BABT02000153">
    <property type="protein sequence ID" value="GAA98647.1"/>
    <property type="molecule type" value="Genomic_DNA"/>
</dbReference>
<evidence type="ECO:0000256" key="1">
    <source>
        <dbReference type="SAM" id="SignalP"/>
    </source>
</evidence>
<dbReference type="AlphaFoldDB" id="G7E737"/>